<dbReference type="Pfam" id="PF07007">
    <property type="entry name" value="LprI"/>
    <property type="match status" value="1"/>
</dbReference>
<evidence type="ECO:0000259" key="1">
    <source>
        <dbReference type="Pfam" id="PF07007"/>
    </source>
</evidence>
<feature type="domain" description="Lysozyme inhibitor LprI-like N-terminal" evidence="1">
    <location>
        <begin position="48"/>
        <end position="130"/>
    </location>
</feature>
<organism evidence="2">
    <name type="scientific">mine drainage metagenome</name>
    <dbReference type="NCBI Taxonomy" id="410659"/>
    <lineage>
        <taxon>unclassified sequences</taxon>
        <taxon>metagenomes</taxon>
        <taxon>ecological metagenomes</taxon>
    </lineage>
</organism>
<accession>A0A1J5SRK3</accession>
<dbReference type="EMBL" id="MLJW01000072">
    <property type="protein sequence ID" value="OIR02702.1"/>
    <property type="molecule type" value="Genomic_DNA"/>
</dbReference>
<evidence type="ECO:0000313" key="2">
    <source>
        <dbReference type="EMBL" id="OIR02702.1"/>
    </source>
</evidence>
<protein>
    <recommendedName>
        <fullName evidence="1">Lysozyme inhibitor LprI-like N-terminal domain-containing protein</fullName>
    </recommendedName>
</protein>
<reference evidence="2" key="1">
    <citation type="submission" date="2016-10" db="EMBL/GenBank/DDBJ databases">
        <title>Sequence of Gallionella enrichment culture.</title>
        <authorList>
            <person name="Poehlein A."/>
            <person name="Muehling M."/>
            <person name="Daniel R."/>
        </authorList>
    </citation>
    <scope>NUCLEOTIDE SEQUENCE</scope>
</reference>
<dbReference type="Gene3D" id="1.20.1270.180">
    <property type="match status" value="1"/>
</dbReference>
<dbReference type="InterPro" id="IPR009739">
    <property type="entry name" value="LprI-like_N"/>
</dbReference>
<name>A0A1J5SRK3_9ZZZZ</name>
<comment type="caution">
    <text evidence="2">The sequence shown here is derived from an EMBL/GenBank/DDBJ whole genome shotgun (WGS) entry which is preliminary data.</text>
</comment>
<dbReference type="AlphaFoldDB" id="A0A1J5SRK3"/>
<proteinExistence type="predicted"/>
<sequence>MSFTRFLLRPVLVCLVAGSALHELATARASPAPPPALAGCDGGAGSPAICAAAQLKALNATMRRLYRAELARTQGTIAERRLIHAQNQWRRYANADCMFSHGPRRDGGPAWTQREDDCLAAHVRRRIARLRAEADCRPGDCPPPR</sequence>
<gene>
    <name evidence="2" type="ORF">GALL_151540</name>
</gene>